<dbReference type="AlphaFoldDB" id="A0A2T7NWU0"/>
<evidence type="ECO:0000256" key="5">
    <source>
        <dbReference type="SAM" id="MobiDB-lite"/>
    </source>
</evidence>
<feature type="transmembrane region" description="Helical" evidence="6">
    <location>
        <begin position="41"/>
        <end position="67"/>
    </location>
</feature>
<keyword evidence="2 6" id="KW-0812">Transmembrane</keyword>
<dbReference type="Proteomes" id="UP000245119">
    <property type="component" value="Linkage Group LG8"/>
</dbReference>
<feature type="transmembrane region" description="Helical" evidence="6">
    <location>
        <begin position="176"/>
        <end position="197"/>
    </location>
</feature>
<protein>
    <submittedName>
        <fullName evidence="7">Uncharacterized protein</fullName>
    </submittedName>
</protein>
<organism evidence="7 8">
    <name type="scientific">Pomacea canaliculata</name>
    <name type="common">Golden apple snail</name>
    <dbReference type="NCBI Taxonomy" id="400727"/>
    <lineage>
        <taxon>Eukaryota</taxon>
        <taxon>Metazoa</taxon>
        <taxon>Spiralia</taxon>
        <taxon>Lophotrochozoa</taxon>
        <taxon>Mollusca</taxon>
        <taxon>Gastropoda</taxon>
        <taxon>Caenogastropoda</taxon>
        <taxon>Architaenioglossa</taxon>
        <taxon>Ampullarioidea</taxon>
        <taxon>Ampullariidae</taxon>
        <taxon>Pomacea</taxon>
    </lineage>
</organism>
<comment type="caution">
    <text evidence="7">The sequence shown here is derived from an EMBL/GenBank/DDBJ whole genome shotgun (WGS) entry which is preliminary data.</text>
</comment>
<keyword evidence="3 6" id="KW-1133">Transmembrane helix</keyword>
<evidence type="ECO:0000256" key="4">
    <source>
        <dbReference type="ARBA" id="ARBA00023136"/>
    </source>
</evidence>
<feature type="region of interest" description="Disordered" evidence="5">
    <location>
        <begin position="1"/>
        <end position="26"/>
    </location>
</feature>
<gene>
    <name evidence="7" type="ORF">C0Q70_13299</name>
</gene>
<evidence type="ECO:0000313" key="7">
    <source>
        <dbReference type="EMBL" id="PVD25640.1"/>
    </source>
</evidence>
<keyword evidence="8" id="KW-1185">Reference proteome</keyword>
<proteinExistence type="predicted"/>
<name>A0A2T7NWU0_POMCA</name>
<keyword evidence="4 6" id="KW-0472">Membrane</keyword>
<accession>A0A2T7NWU0</accession>
<evidence type="ECO:0000256" key="1">
    <source>
        <dbReference type="ARBA" id="ARBA00004141"/>
    </source>
</evidence>
<dbReference type="PANTHER" id="PTHR23507:SF1">
    <property type="entry name" value="FI18259P1-RELATED"/>
    <property type="match status" value="1"/>
</dbReference>
<evidence type="ECO:0000256" key="2">
    <source>
        <dbReference type="ARBA" id="ARBA00022692"/>
    </source>
</evidence>
<dbReference type="PANTHER" id="PTHR23507">
    <property type="entry name" value="ZGC:174356"/>
    <property type="match status" value="1"/>
</dbReference>
<feature type="transmembrane region" description="Helical" evidence="6">
    <location>
        <begin position="106"/>
        <end position="125"/>
    </location>
</feature>
<evidence type="ECO:0000256" key="6">
    <source>
        <dbReference type="SAM" id="Phobius"/>
    </source>
</evidence>
<comment type="subcellular location">
    <subcellularLocation>
        <location evidence="1">Membrane</location>
        <topology evidence="1">Multi-pass membrane protein</topology>
    </subcellularLocation>
</comment>
<dbReference type="GO" id="GO:0016020">
    <property type="term" value="C:membrane"/>
    <property type="evidence" value="ECO:0007669"/>
    <property type="project" value="UniProtKB-SubCell"/>
</dbReference>
<evidence type="ECO:0000256" key="3">
    <source>
        <dbReference type="ARBA" id="ARBA00022989"/>
    </source>
</evidence>
<dbReference type="GO" id="GO:0022857">
    <property type="term" value="F:transmembrane transporter activity"/>
    <property type="evidence" value="ECO:0007669"/>
    <property type="project" value="TreeGrafter"/>
</dbReference>
<dbReference type="EMBL" id="PZQS01000008">
    <property type="protein sequence ID" value="PVD25640.1"/>
    <property type="molecule type" value="Genomic_DNA"/>
</dbReference>
<dbReference type="OrthoDB" id="3026777at2759"/>
<feature type="compositionally biased region" description="Basic and acidic residues" evidence="5">
    <location>
        <begin position="1"/>
        <end position="11"/>
    </location>
</feature>
<evidence type="ECO:0000313" key="8">
    <source>
        <dbReference type="Proteomes" id="UP000245119"/>
    </source>
</evidence>
<sequence length="217" mass="24718">MSTAETPKENRPAILSEEHEETDEDEQLAVELSEINKKRPLILIEVVIFLYFFSLAISSPVLQFYLYQRFSKELGWNGGDSENYCSNSSQTTNSLEDKVQLKTNDFIMYFYFICNFLSFIPGLLFGNLTDRCCCWITDRHCITYVQDLMSKAVAPDEQGVLFSSIYKAALGVYEGLPFITMSGLAITNTIFLIPLIIRIRRHPEQGEAVGYTQAIDT</sequence>
<reference evidence="7 8" key="1">
    <citation type="submission" date="2018-04" db="EMBL/GenBank/DDBJ databases">
        <title>The genome of golden apple snail Pomacea canaliculata provides insight into stress tolerance and invasive adaptation.</title>
        <authorList>
            <person name="Liu C."/>
            <person name="Liu B."/>
            <person name="Ren Y."/>
            <person name="Zhang Y."/>
            <person name="Wang H."/>
            <person name="Li S."/>
            <person name="Jiang F."/>
            <person name="Yin L."/>
            <person name="Zhang G."/>
            <person name="Qian W."/>
            <person name="Fan W."/>
        </authorList>
    </citation>
    <scope>NUCLEOTIDE SEQUENCE [LARGE SCALE GENOMIC DNA]</scope>
    <source>
        <strain evidence="7">SZHN2017</strain>
        <tissue evidence="7">Muscle</tissue>
    </source>
</reference>